<protein>
    <submittedName>
        <fullName evidence="3">Toprim domain-containing protein</fullName>
    </submittedName>
</protein>
<dbReference type="Pfam" id="PF13362">
    <property type="entry name" value="Toprim_3"/>
    <property type="match status" value="1"/>
</dbReference>
<evidence type="ECO:0000313" key="3">
    <source>
        <dbReference type="EMBL" id="MCO6049359.1"/>
    </source>
</evidence>
<reference evidence="3 4" key="1">
    <citation type="submission" date="2022-06" db="EMBL/GenBank/DDBJ databases">
        <title>Mesorhizobium sp. strain RP14 Genome sequencing and assembly.</title>
        <authorList>
            <person name="Kim I."/>
        </authorList>
    </citation>
    <scope>NUCLEOTIDE SEQUENCE [LARGE SCALE GENOMIC DNA]</scope>
    <source>
        <strain evidence="4">RP14(2022)</strain>
    </source>
</reference>
<dbReference type="Proteomes" id="UP001205906">
    <property type="component" value="Unassembled WGS sequence"/>
</dbReference>
<sequence length="351" mass="37806">MSVEMKSPGALAGAHRARSVKKSGGKLDAARFSSTDSRFEANNSASLLRQHLYPSASRPAGTLSIFALRNAARILGGVVLDRGRLLVPGPGHSSSDRSLLVDLFADGNCRVHSFAGDAWPMCKDYVQRRLRLRSRDPLISMHDTRAVTKSAATGASAWQSIWNASQSILKSPAEAYLASRGLQCASGELRWHPSCPFGRERAGCMVALVRNIVTNEPQAIHRTRIPSSGERVVRKALGRLTGGAVKLFENADVTLVLGIGEGIETTLSMCHLPGLNQLPVWACLSATGLKNFPLLAGLEAVWIAADHDKSKQGVTAARHVAHRYQDAGQEALVLVPTVEESDLNDWISIHV</sequence>
<keyword evidence="4" id="KW-1185">Reference proteome</keyword>
<gene>
    <name evidence="3" type="ORF">NGM99_06100</name>
</gene>
<organism evidence="3 4">
    <name type="scientific">Mesorhizobium liriopis</name>
    <dbReference type="NCBI Taxonomy" id="2953882"/>
    <lineage>
        <taxon>Bacteria</taxon>
        <taxon>Pseudomonadati</taxon>
        <taxon>Pseudomonadota</taxon>
        <taxon>Alphaproteobacteria</taxon>
        <taxon>Hyphomicrobiales</taxon>
        <taxon>Phyllobacteriaceae</taxon>
        <taxon>Mesorhizobium</taxon>
    </lineage>
</organism>
<evidence type="ECO:0000259" key="1">
    <source>
        <dbReference type="Pfam" id="PF13362"/>
    </source>
</evidence>
<dbReference type="InterPro" id="IPR055570">
    <property type="entry name" value="DUF7146"/>
</dbReference>
<feature type="domain" description="DUF7146" evidence="2">
    <location>
        <begin position="156"/>
        <end position="247"/>
    </location>
</feature>
<proteinExistence type="predicted"/>
<evidence type="ECO:0000259" key="2">
    <source>
        <dbReference type="Pfam" id="PF23639"/>
    </source>
</evidence>
<dbReference type="RefSeq" id="WP_252817119.1">
    <property type="nucleotide sequence ID" value="NZ_JAMXQS010000003.1"/>
</dbReference>
<accession>A0ABT1C3G6</accession>
<evidence type="ECO:0000313" key="4">
    <source>
        <dbReference type="Proteomes" id="UP001205906"/>
    </source>
</evidence>
<dbReference type="Pfam" id="PF23639">
    <property type="entry name" value="DUF7146"/>
    <property type="match status" value="1"/>
</dbReference>
<dbReference type="InterPro" id="IPR006171">
    <property type="entry name" value="TOPRIM_dom"/>
</dbReference>
<feature type="domain" description="Toprim" evidence="1">
    <location>
        <begin position="257"/>
        <end position="347"/>
    </location>
</feature>
<name>A0ABT1C3G6_9HYPH</name>
<dbReference type="EMBL" id="JAMXQS010000003">
    <property type="protein sequence ID" value="MCO6049359.1"/>
    <property type="molecule type" value="Genomic_DNA"/>
</dbReference>
<comment type="caution">
    <text evidence="3">The sequence shown here is derived from an EMBL/GenBank/DDBJ whole genome shotgun (WGS) entry which is preliminary data.</text>
</comment>